<feature type="domain" description="Solute-binding protein family 3/N-terminal" evidence="5">
    <location>
        <begin position="33"/>
        <end position="262"/>
    </location>
</feature>
<dbReference type="RefSeq" id="WP_183350682.1">
    <property type="nucleotide sequence ID" value="NZ_JACHEO010000009.1"/>
</dbReference>
<evidence type="ECO:0000256" key="3">
    <source>
        <dbReference type="ARBA" id="ARBA00022729"/>
    </source>
</evidence>
<dbReference type="SMART" id="SM00062">
    <property type="entry name" value="PBPb"/>
    <property type="match status" value="1"/>
</dbReference>
<dbReference type="SUPFAM" id="SSF53850">
    <property type="entry name" value="Periplasmic binding protein-like II"/>
    <property type="match status" value="1"/>
</dbReference>
<dbReference type="CDD" id="cd13692">
    <property type="entry name" value="PBP2_BztA"/>
    <property type="match status" value="1"/>
</dbReference>
<evidence type="ECO:0000313" key="7">
    <source>
        <dbReference type="Proteomes" id="UP000539642"/>
    </source>
</evidence>
<dbReference type="AlphaFoldDB" id="A0A840V535"/>
<name>A0A840V535_9BACT</name>
<evidence type="ECO:0000256" key="1">
    <source>
        <dbReference type="ARBA" id="ARBA00010333"/>
    </source>
</evidence>
<sequence>MKPIIRVAVAISVVLAAGFANAGTRDEVLQRGYLQCGVSTGVPGFSHPDDNGNWVGLDVDFCRAVAAATLGDASKVKYIPLNSRECFAALQSGEIDLLSRGSTYTLTRDSSLGLNFAGVTYYDGQGFLIAKKLAAKEPADLKGAAICVLAGTTSEANLAAYFRQHGMDFRPVIFDTSPETLKGLETGRCDVLTSDLSQLHGLRLKLAHPEKYVILPTVISKEPLGPAVRQGDDNWFDIVKWTLFALVNAEELGLTSATVDEMMHDPDAAIQKFVGRQGIKGEGLGLKDDWAVQIVRQVGNYGEIFARNVGGESPLQIDRGLNNLWNRGGLQYAPPLQ</sequence>
<reference evidence="6 7" key="1">
    <citation type="submission" date="2020-08" db="EMBL/GenBank/DDBJ databases">
        <title>Genomic Encyclopedia of Type Strains, Phase IV (KMG-IV): sequencing the most valuable type-strain genomes for metagenomic binning, comparative biology and taxonomic classification.</title>
        <authorList>
            <person name="Goeker M."/>
        </authorList>
    </citation>
    <scope>NUCLEOTIDE SEQUENCE [LARGE SCALE GENOMIC DNA]</scope>
    <source>
        <strain evidence="6 7">DSM 28570</strain>
    </source>
</reference>
<dbReference type="PANTHER" id="PTHR30085">
    <property type="entry name" value="AMINO ACID ABC TRANSPORTER PERMEASE"/>
    <property type="match status" value="1"/>
</dbReference>
<dbReference type="EMBL" id="JACHEO010000009">
    <property type="protein sequence ID" value="MBB5348191.1"/>
    <property type="molecule type" value="Genomic_DNA"/>
</dbReference>
<gene>
    <name evidence="6" type="ORF">HNQ81_001922</name>
</gene>
<proteinExistence type="inferred from homology"/>
<keyword evidence="3 4" id="KW-0732">Signal</keyword>
<keyword evidence="2" id="KW-0813">Transport</keyword>
<dbReference type="PANTHER" id="PTHR30085:SF7">
    <property type="entry name" value="AMINO-ACID ABC TRANSPORTER-BINDING PROTEIN YHDW-RELATED"/>
    <property type="match status" value="1"/>
</dbReference>
<accession>A0A840V535</accession>
<evidence type="ECO:0000256" key="4">
    <source>
        <dbReference type="SAM" id="SignalP"/>
    </source>
</evidence>
<feature type="chain" id="PRO_5032434907" evidence="4">
    <location>
        <begin position="23"/>
        <end position="337"/>
    </location>
</feature>
<evidence type="ECO:0000256" key="2">
    <source>
        <dbReference type="ARBA" id="ARBA00022448"/>
    </source>
</evidence>
<comment type="caution">
    <text evidence="6">The sequence shown here is derived from an EMBL/GenBank/DDBJ whole genome shotgun (WGS) entry which is preliminary data.</text>
</comment>
<evidence type="ECO:0000259" key="5">
    <source>
        <dbReference type="SMART" id="SM00062"/>
    </source>
</evidence>
<protein>
    <submittedName>
        <fullName evidence="6">General L-amino acid transport system substrate-binding protein</fullName>
    </submittedName>
</protein>
<dbReference type="GO" id="GO:0006865">
    <property type="term" value="P:amino acid transport"/>
    <property type="evidence" value="ECO:0007669"/>
    <property type="project" value="TreeGrafter"/>
</dbReference>
<dbReference type="InterPro" id="IPR051455">
    <property type="entry name" value="Bact_solute-bind_prot3"/>
</dbReference>
<dbReference type="InterPro" id="IPR001638">
    <property type="entry name" value="Solute-binding_3/MltF_N"/>
</dbReference>
<evidence type="ECO:0000313" key="6">
    <source>
        <dbReference type="EMBL" id="MBB5348191.1"/>
    </source>
</evidence>
<dbReference type="Gene3D" id="3.40.190.10">
    <property type="entry name" value="Periplasmic binding protein-like II"/>
    <property type="match status" value="2"/>
</dbReference>
<keyword evidence="7" id="KW-1185">Reference proteome</keyword>
<comment type="similarity">
    <text evidence="1">Belongs to the bacterial solute-binding protein 3 family.</text>
</comment>
<organism evidence="6 7">
    <name type="scientific">Desulfoprunum benzoelyticum</name>
    <dbReference type="NCBI Taxonomy" id="1506996"/>
    <lineage>
        <taxon>Bacteria</taxon>
        <taxon>Pseudomonadati</taxon>
        <taxon>Thermodesulfobacteriota</taxon>
        <taxon>Desulfobulbia</taxon>
        <taxon>Desulfobulbales</taxon>
        <taxon>Desulfobulbaceae</taxon>
        <taxon>Desulfoprunum</taxon>
    </lineage>
</organism>
<dbReference type="Pfam" id="PF00497">
    <property type="entry name" value="SBP_bac_3"/>
    <property type="match status" value="1"/>
</dbReference>
<dbReference type="Proteomes" id="UP000539642">
    <property type="component" value="Unassembled WGS sequence"/>
</dbReference>
<feature type="signal peptide" evidence="4">
    <location>
        <begin position="1"/>
        <end position="22"/>
    </location>
</feature>